<dbReference type="InterPro" id="IPR011234">
    <property type="entry name" value="Fumarylacetoacetase-like_C"/>
</dbReference>
<keyword evidence="4" id="KW-0378">Hydrolase</keyword>
<evidence type="ECO:0000256" key="1">
    <source>
        <dbReference type="ARBA" id="ARBA00022723"/>
    </source>
</evidence>
<dbReference type="GO" id="GO:0016787">
    <property type="term" value="F:hydrolase activity"/>
    <property type="evidence" value="ECO:0007669"/>
    <property type="project" value="UniProtKB-KW"/>
</dbReference>
<dbReference type="Pfam" id="PF01557">
    <property type="entry name" value="FAA_hydrolase"/>
    <property type="match status" value="1"/>
</dbReference>
<dbReference type="Proteomes" id="UP001285263">
    <property type="component" value="Unassembled WGS sequence"/>
</dbReference>
<organism evidence="4 5">
    <name type="scientific">Roseateles agri</name>
    <dbReference type="NCBI Taxonomy" id="3098619"/>
    <lineage>
        <taxon>Bacteria</taxon>
        <taxon>Pseudomonadati</taxon>
        <taxon>Pseudomonadota</taxon>
        <taxon>Betaproteobacteria</taxon>
        <taxon>Burkholderiales</taxon>
        <taxon>Sphaerotilaceae</taxon>
        <taxon>Roseateles</taxon>
    </lineage>
</organism>
<comment type="caution">
    <text evidence="4">The sequence shown here is derived from an EMBL/GenBank/DDBJ whole genome shotgun (WGS) entry which is preliminary data.</text>
</comment>
<dbReference type="InterPro" id="IPR018833">
    <property type="entry name" value="Rv2993c-like_N"/>
</dbReference>
<dbReference type="PANTHER" id="PTHR11820">
    <property type="entry name" value="ACYLPYRUVASE"/>
    <property type="match status" value="1"/>
</dbReference>
<feature type="domain" description="Rv2993c-like N-terminal" evidence="3">
    <location>
        <begin position="7"/>
        <end position="56"/>
    </location>
</feature>
<name>A0ABU5DHD4_9BURK</name>
<evidence type="ECO:0000313" key="4">
    <source>
        <dbReference type="EMBL" id="MDY0745703.1"/>
    </source>
</evidence>
<evidence type="ECO:0000259" key="2">
    <source>
        <dbReference type="Pfam" id="PF01557"/>
    </source>
</evidence>
<reference evidence="4 5" key="1">
    <citation type="submission" date="2023-11" db="EMBL/GenBank/DDBJ databases">
        <title>Paucibacter sp. nov., isolated from fresh soil in Korea.</title>
        <authorList>
            <person name="Le N.T.T."/>
        </authorList>
    </citation>
    <scope>NUCLEOTIDE SEQUENCE [LARGE SCALE GENOMIC DNA]</scope>
    <source>
        <strain evidence="4 5">R3-3</strain>
    </source>
</reference>
<dbReference type="Gene3D" id="2.30.30.370">
    <property type="entry name" value="FAH"/>
    <property type="match status" value="1"/>
</dbReference>
<dbReference type="PANTHER" id="PTHR11820:SF7">
    <property type="entry name" value="ACYLPYRUVASE FAHD1, MITOCHONDRIAL"/>
    <property type="match status" value="1"/>
</dbReference>
<feature type="domain" description="Fumarylacetoacetase-like C-terminal" evidence="2">
    <location>
        <begin position="61"/>
        <end position="257"/>
    </location>
</feature>
<evidence type="ECO:0000259" key="3">
    <source>
        <dbReference type="Pfam" id="PF10370"/>
    </source>
</evidence>
<dbReference type="EMBL" id="JAXCLA010000004">
    <property type="protein sequence ID" value="MDY0745703.1"/>
    <property type="molecule type" value="Genomic_DNA"/>
</dbReference>
<keyword evidence="5" id="KW-1185">Reference proteome</keyword>
<dbReference type="Pfam" id="PF10370">
    <property type="entry name" value="Rv2993c-like_N"/>
    <property type="match status" value="1"/>
</dbReference>
<proteinExistence type="predicted"/>
<dbReference type="SUPFAM" id="SSF56529">
    <property type="entry name" value="FAH"/>
    <property type="match status" value="1"/>
</dbReference>
<dbReference type="InterPro" id="IPR036663">
    <property type="entry name" value="Fumarylacetoacetase_C_sf"/>
</dbReference>
<sequence>MSGPVKRWLRFEHDGRVGFGVLGDGDIVHEHAGDMFNAPEPTGLRYELSRIKLLTPTQPTKVIAMWNNFHALAAKLKLADPAEPLYLLKAPNSWLPAGQTIRRPRCEGKVVYEGELGIVIGKTASGVSVEQALDHVFGYTCANDVTVADILNRDTSFTQWDRAKGFDTFCPMGPVVATGLDPATLTVTTILNGEQRQHYPISDMRFAVPQLVSLISQDLTLHPGDVILCGTSVGVGSMKPDSLVEVAIDGIGRLVNRYV</sequence>
<accession>A0ABU5DHD4</accession>
<keyword evidence="1" id="KW-0479">Metal-binding</keyword>
<gene>
    <name evidence="4" type="ORF">SNE35_14380</name>
</gene>
<evidence type="ECO:0000313" key="5">
    <source>
        <dbReference type="Proteomes" id="UP001285263"/>
    </source>
</evidence>
<protein>
    <submittedName>
        <fullName evidence="4">Fumarylacetoacetate hydrolase family protein</fullName>
    </submittedName>
</protein>
<dbReference type="RefSeq" id="WP_320423597.1">
    <property type="nucleotide sequence ID" value="NZ_JAXCLA010000004.1"/>
</dbReference>
<dbReference type="Gene3D" id="3.90.850.10">
    <property type="entry name" value="Fumarylacetoacetase-like, C-terminal domain"/>
    <property type="match status" value="1"/>
</dbReference>